<evidence type="ECO:0000256" key="1">
    <source>
        <dbReference type="ARBA" id="ARBA00004871"/>
    </source>
</evidence>
<evidence type="ECO:0000313" key="5">
    <source>
        <dbReference type="Proteomes" id="UP000516404"/>
    </source>
</evidence>
<dbReference type="GO" id="GO:0005829">
    <property type="term" value="C:cytosol"/>
    <property type="evidence" value="ECO:0007669"/>
    <property type="project" value="TreeGrafter"/>
</dbReference>
<dbReference type="CDD" id="cd01065">
    <property type="entry name" value="NAD_bind_Shikimate_DH"/>
    <property type="match status" value="1"/>
</dbReference>
<evidence type="ECO:0000256" key="2">
    <source>
        <dbReference type="ARBA" id="ARBA00023141"/>
    </source>
</evidence>
<dbReference type="AlphaFoldDB" id="A0A7H2BDT7"/>
<dbReference type="NCBIfam" id="NF009201">
    <property type="entry name" value="PRK12549.1"/>
    <property type="match status" value="1"/>
</dbReference>
<dbReference type="GeneID" id="96622704"/>
<dbReference type="SUPFAM" id="SSF53223">
    <property type="entry name" value="Aminoacid dehydrogenase-like, N-terminal domain"/>
    <property type="match status" value="1"/>
</dbReference>
<dbReference type="GO" id="GO:0019632">
    <property type="term" value="P:shikimate metabolic process"/>
    <property type="evidence" value="ECO:0007669"/>
    <property type="project" value="TreeGrafter"/>
</dbReference>
<keyword evidence="5" id="KW-1185">Reference proteome</keyword>
<dbReference type="InterPro" id="IPR022893">
    <property type="entry name" value="Shikimate_DH_fam"/>
</dbReference>
<dbReference type="GO" id="GO:0009423">
    <property type="term" value="P:chorismate biosynthetic process"/>
    <property type="evidence" value="ECO:0007669"/>
    <property type="project" value="TreeGrafter"/>
</dbReference>
<reference evidence="4 5" key="1">
    <citation type="submission" date="2020-09" db="EMBL/GenBank/DDBJ databases">
        <title>Investigation of environmental microbes.</title>
        <authorList>
            <person name="Ou Y."/>
            <person name="Kang Q."/>
        </authorList>
    </citation>
    <scope>NUCLEOTIDE SEQUENCE [LARGE SCALE GENOMIC DNA]</scope>
    <source>
        <strain evidence="4 5">KJZ-14</strain>
    </source>
</reference>
<dbReference type="SUPFAM" id="SSF51735">
    <property type="entry name" value="NAD(P)-binding Rossmann-fold domains"/>
    <property type="match status" value="1"/>
</dbReference>
<keyword evidence="2" id="KW-0057">Aromatic amino acid biosynthesis</keyword>
<dbReference type="RefSeq" id="WP_190724643.1">
    <property type="nucleotide sequence ID" value="NZ_CP061539.1"/>
</dbReference>
<dbReference type="GO" id="GO:0004764">
    <property type="term" value="F:shikimate 3-dehydrogenase (NADP+) activity"/>
    <property type="evidence" value="ECO:0007669"/>
    <property type="project" value="InterPro"/>
</dbReference>
<dbReference type="KEGG" id="rter:IDM49_00510"/>
<accession>A0A7H2BDT7</accession>
<evidence type="ECO:0000313" key="4">
    <source>
        <dbReference type="EMBL" id="QNV37833.1"/>
    </source>
</evidence>
<protein>
    <submittedName>
        <fullName evidence="4">Shikimate dehydrogenase</fullName>
    </submittedName>
</protein>
<comment type="pathway">
    <text evidence="1">Metabolic intermediate biosynthesis; chorismate biosynthesis; chorismate from D-erythrose 4-phosphate and phosphoenolpyruvate: step 4/7.</text>
</comment>
<dbReference type="GO" id="GO:0050661">
    <property type="term" value="F:NADP binding"/>
    <property type="evidence" value="ECO:0007669"/>
    <property type="project" value="TreeGrafter"/>
</dbReference>
<dbReference type="Pfam" id="PF08501">
    <property type="entry name" value="Shikimate_dh_N"/>
    <property type="match status" value="1"/>
</dbReference>
<sequence>MSLKHESFLVGLIGEGITASLTPPMHEKEATHHGLRYLYRPIDLTALELDAASLPALLDSAELLGFNAFNITHPCKQTVMEHLDKVSPEAAALGAVNSVVLREDGTRFGDNTDYSGFLTGMAWGLPHITANSGRLDTVIQLGTGGAGSATAYALLKAGTRVLHLVDPDVHRARDKAADLQALFPNAFVQAAGVMDVAGLLPQATGLVNASPVGMHIHPGAPLDLSLVHAGLWVADVIYLPQETPLIAHARKVGCDVLPGGYMAVGQAVDALRLFAGIEPDAARMRAHFESLIANRDKTAL</sequence>
<dbReference type="PANTHER" id="PTHR21089">
    <property type="entry name" value="SHIKIMATE DEHYDROGENASE"/>
    <property type="match status" value="1"/>
</dbReference>
<dbReference type="GO" id="GO:0009073">
    <property type="term" value="P:aromatic amino acid family biosynthetic process"/>
    <property type="evidence" value="ECO:0007669"/>
    <property type="project" value="UniProtKB-KW"/>
</dbReference>
<dbReference type="Gene3D" id="3.40.50.10860">
    <property type="entry name" value="Leucine Dehydrogenase, chain A, domain 1"/>
    <property type="match status" value="1"/>
</dbReference>
<feature type="domain" description="Shikimate dehydrogenase substrate binding N-terminal" evidence="3">
    <location>
        <begin position="12"/>
        <end position="99"/>
    </location>
</feature>
<keyword evidence="2" id="KW-0028">Amino-acid biosynthesis</keyword>
<name>A0A7H2BDT7_9MICC</name>
<dbReference type="PANTHER" id="PTHR21089:SF1">
    <property type="entry name" value="BIFUNCTIONAL 3-DEHYDROQUINATE DEHYDRATASE_SHIKIMATE DEHYDROGENASE, CHLOROPLASTIC"/>
    <property type="match status" value="1"/>
</dbReference>
<dbReference type="InterPro" id="IPR046346">
    <property type="entry name" value="Aminoacid_DH-like_N_sf"/>
</dbReference>
<dbReference type="EMBL" id="CP061539">
    <property type="protein sequence ID" value="QNV37833.1"/>
    <property type="molecule type" value="Genomic_DNA"/>
</dbReference>
<proteinExistence type="predicted"/>
<dbReference type="Proteomes" id="UP000516404">
    <property type="component" value="Chromosome"/>
</dbReference>
<dbReference type="InterPro" id="IPR036291">
    <property type="entry name" value="NAD(P)-bd_dom_sf"/>
</dbReference>
<dbReference type="InterPro" id="IPR013708">
    <property type="entry name" value="Shikimate_DH-bd_N"/>
</dbReference>
<dbReference type="Gene3D" id="3.40.50.720">
    <property type="entry name" value="NAD(P)-binding Rossmann-like Domain"/>
    <property type="match status" value="1"/>
</dbReference>
<gene>
    <name evidence="4" type="ORF">IDM49_00510</name>
</gene>
<evidence type="ECO:0000259" key="3">
    <source>
        <dbReference type="Pfam" id="PF08501"/>
    </source>
</evidence>
<organism evidence="4 5">
    <name type="scientific">Rothia terrae</name>
    <dbReference type="NCBI Taxonomy" id="396015"/>
    <lineage>
        <taxon>Bacteria</taxon>
        <taxon>Bacillati</taxon>
        <taxon>Actinomycetota</taxon>
        <taxon>Actinomycetes</taxon>
        <taxon>Micrococcales</taxon>
        <taxon>Micrococcaceae</taxon>
        <taxon>Rothia</taxon>
    </lineage>
</organism>